<dbReference type="EMBL" id="UGQQ01000001">
    <property type="protein sequence ID" value="STZ52298.1"/>
    <property type="molecule type" value="Genomic_DNA"/>
</dbReference>
<dbReference type="AlphaFoldDB" id="A0A378SVT2"/>
<organism evidence="3 4">
    <name type="scientific">Mycolicibacterium senegalense</name>
    <dbReference type="NCBI Taxonomy" id="1796"/>
    <lineage>
        <taxon>Bacteria</taxon>
        <taxon>Bacillati</taxon>
        <taxon>Actinomycetota</taxon>
        <taxon>Actinomycetes</taxon>
        <taxon>Mycobacteriales</taxon>
        <taxon>Mycobacteriaceae</taxon>
        <taxon>Mycolicibacterium</taxon>
    </lineage>
</organism>
<dbReference type="Pfam" id="PF23343">
    <property type="entry name" value="REP_ORF2-G2P"/>
    <property type="match status" value="1"/>
</dbReference>
<dbReference type="InterPro" id="IPR056906">
    <property type="entry name" value="ORF2/G2P_dom"/>
</dbReference>
<gene>
    <name evidence="3" type="ORF">NCTC4524_00246</name>
</gene>
<dbReference type="Proteomes" id="UP000254945">
    <property type="component" value="Unassembled WGS sequence"/>
</dbReference>
<accession>A0A378SVT2</accession>
<evidence type="ECO:0000256" key="1">
    <source>
        <dbReference type="SAM" id="MobiDB-lite"/>
    </source>
</evidence>
<feature type="compositionally biased region" description="Polar residues" evidence="1">
    <location>
        <begin position="1"/>
        <end position="16"/>
    </location>
</feature>
<name>A0A378SVT2_9MYCO</name>
<evidence type="ECO:0000313" key="3">
    <source>
        <dbReference type="EMBL" id="STZ52298.1"/>
    </source>
</evidence>
<sequence>MPRFASSSPDSTSLCGSASAPAGPVPRPGSPGASVDGRSRAPEAARPQGGRAPAVGSTSTEASDLNPAAAGGLVICAENVRAPISDGIAKGELRAIDALHLRFPTPEMVAAAAAMSEPVAPWASGCERRGVEPESGRFRVFIGPGVVRLGWTNPVRAEKAAERGLAHHQRDVDDAEFRVKGGLAAGHGDRAVGSSIRRSLTASDPSGTGGVIAEWSRKSRSAMCRTFAELDYTPLVESGRVPAMVTLTYPGDWEVVAPDGASVKRHMVLWRKRFQREYSEPARYIWKLEFQRRGAPHIHLWMTPPISPGRSGRGFAQWLSETWAHVVDHPDAEQKARHRLAGTAIDVRNGLRARDPKRLAIYFTKHSSPNLNGDKEYQHVVPELWRQPGRGPGRFWGVYGLKKAVTVVEVTQDAYLAARRIVRRWSRSQAVYGDVTQRFPTAVVPRTANRVVVRVERTTGKVRYRRVRRRRTLCDQGGLNGGYALVNDGPSFAAQLATALFGAATTARPSPQRGMCV</sequence>
<protein>
    <recommendedName>
        <fullName evidence="2">Replication-associated protein ORF2/G2P domain-containing protein</fullName>
    </recommendedName>
</protein>
<feature type="region of interest" description="Disordered" evidence="1">
    <location>
        <begin position="1"/>
        <end position="63"/>
    </location>
</feature>
<evidence type="ECO:0000313" key="4">
    <source>
        <dbReference type="Proteomes" id="UP000254945"/>
    </source>
</evidence>
<proteinExistence type="predicted"/>
<reference evidence="3 4" key="1">
    <citation type="submission" date="2018-06" db="EMBL/GenBank/DDBJ databases">
        <authorList>
            <consortium name="Pathogen Informatics"/>
            <person name="Doyle S."/>
        </authorList>
    </citation>
    <scope>NUCLEOTIDE SEQUENCE [LARGE SCALE GENOMIC DNA]</scope>
    <source>
        <strain evidence="3 4">NCTC4524</strain>
    </source>
</reference>
<feature type="domain" description="Replication-associated protein ORF2/G2P" evidence="2">
    <location>
        <begin position="243"/>
        <end position="326"/>
    </location>
</feature>
<evidence type="ECO:0000259" key="2">
    <source>
        <dbReference type="Pfam" id="PF23343"/>
    </source>
</evidence>